<evidence type="ECO:0000256" key="5">
    <source>
        <dbReference type="ARBA" id="ARBA00023157"/>
    </source>
</evidence>
<dbReference type="GO" id="GO:0005615">
    <property type="term" value="C:extracellular space"/>
    <property type="evidence" value="ECO:0000318"/>
    <property type="project" value="GO_Central"/>
</dbReference>
<dbReference type="VEuPathDB" id="VectorBase:FBgn0033469"/>
<reference evidence="10 12" key="7">
    <citation type="journal article" date="2007" name="Science">
        <title>The Release 5.1 annotation of Drosophila melanogaster heterochromatin.</title>
        <authorList>
            <person name="Smith C.D."/>
            <person name="Shu S."/>
            <person name="Mungall C.J."/>
            <person name="Karpen G.H."/>
        </authorList>
    </citation>
    <scope>NUCLEOTIDE SEQUENCE [LARGE SCALE GENOMIC DNA]</scope>
    <source>
        <strain evidence="12">Berkeley</strain>
    </source>
</reference>
<reference evidence="10 12" key="5">
    <citation type="journal article" date="2002" name="Genome Biol.">
        <title>Heterochromatic sequences in a Drosophila whole-genome shotgun assembly.</title>
        <authorList>
            <person name="Hoskins R.A."/>
            <person name="Smith C.D."/>
            <person name="Carlson J.W."/>
            <person name="Carvalho A.B."/>
            <person name="Halpern A."/>
            <person name="Kaminker J.S."/>
            <person name="Kennedy C."/>
            <person name="Mungall C.J."/>
            <person name="Sullivan B.A."/>
            <person name="Sutton G.G."/>
            <person name="Yasuhara J.C."/>
            <person name="Wakimoto B.T."/>
            <person name="Myers E.W."/>
            <person name="Celniker S.E."/>
            <person name="Rubin G.M."/>
            <person name="Karpen G.H."/>
        </authorList>
    </citation>
    <scope>NUCLEOTIDE SEQUENCE [LARGE SCALE GENOMIC DNA]</scope>
    <source>
        <strain evidence="12">Berkeley</strain>
    </source>
</reference>
<comment type="similarity">
    <text evidence="7">Belongs to the peptidase S1 family. CLIP subfamily.</text>
</comment>
<reference evidence="10 12" key="11">
    <citation type="journal article" date="2015" name="Genome Res.">
        <title>The Release 6 reference sequence of the Drosophila melanogaster genome.</title>
        <authorList>
            <person name="Hoskins R.A."/>
            <person name="Carlson J.W."/>
            <person name="Wan K.H."/>
            <person name="Park S."/>
            <person name="Mendez I."/>
            <person name="Galle S.E."/>
            <person name="Booth B.W."/>
            <person name="Pfeiffer B.D."/>
            <person name="George R.A."/>
            <person name="Svirskas R."/>
            <person name="Krzywinski M."/>
            <person name="Schein J."/>
            <person name="Accardo M.C."/>
            <person name="Damia E."/>
            <person name="Messina G."/>
            <person name="Mendez-Lago M."/>
            <person name="de Pablos B."/>
            <person name="Demakova O.V."/>
            <person name="Andreyeva E.N."/>
            <person name="Boldyreva L.V."/>
            <person name="Marra M."/>
            <person name="Carvalho A.B."/>
            <person name="Dimitri P."/>
            <person name="Villasante A."/>
            <person name="Zhimulev I.F."/>
            <person name="Rubin G.M."/>
            <person name="Karpen G.H."/>
            <person name="Celniker S.E."/>
        </authorList>
    </citation>
    <scope>NUCLEOTIDE SEQUENCE [LARGE SCALE GENOMIC DNA]</scope>
    <source>
        <strain evidence="12">Berkeley</strain>
    </source>
</reference>
<dbReference type="InParanoid" id="A1Z824"/>
<keyword evidence="4" id="KW-0865">Zymogen</keyword>
<dbReference type="GO" id="GO:0006508">
    <property type="term" value="P:proteolysis"/>
    <property type="evidence" value="ECO:0000255"/>
    <property type="project" value="FlyBase"/>
</dbReference>
<dbReference type="GO" id="GO:0004252">
    <property type="term" value="F:serine-type endopeptidase activity"/>
    <property type="evidence" value="ECO:0000255"/>
    <property type="project" value="FlyBase"/>
</dbReference>
<dbReference type="InterPro" id="IPR018114">
    <property type="entry name" value="TRYPSIN_HIS"/>
</dbReference>
<dbReference type="InterPro" id="IPR033116">
    <property type="entry name" value="TRYPSIN_SER"/>
</dbReference>
<reference evidence="10 12" key="6">
    <citation type="journal article" date="2005" name="PLoS Comput. Biol.">
        <title>Combined evidence annotation of transposable elements in genome sequences.</title>
        <authorList>
            <person name="Quesneville H."/>
            <person name="Bergman C.M."/>
            <person name="Andrieu O."/>
            <person name="Autard D."/>
            <person name="Nouaud D."/>
            <person name="Ashburner M."/>
            <person name="Anxolabehere D."/>
        </authorList>
    </citation>
    <scope>NUCLEOTIDE SEQUENCE [LARGE SCALE GENOMIC DNA]</scope>
    <source>
        <strain evidence="12">Berkeley</strain>
    </source>
</reference>
<dbReference type="eggNOG" id="KOG3627">
    <property type="taxonomic scope" value="Eukaryota"/>
</dbReference>
<dbReference type="GO" id="GO:0046872">
    <property type="term" value="F:metal ion binding"/>
    <property type="evidence" value="ECO:0007669"/>
    <property type="project" value="UniProtKB-KW"/>
</dbReference>
<dbReference type="RefSeq" id="NP_610540.2">
    <property type="nucleotide sequence ID" value="NM_136696.2"/>
</dbReference>
<keyword evidence="3" id="KW-0106">Calcium</keyword>
<gene>
    <name evidence="10" type="primary">SP15</name>
    <name evidence="10" type="synonym">Dmel\CG12133</name>
    <name evidence="10 11" type="ORF">CG12133</name>
    <name evidence="10" type="ORF">Dmel_CG12133</name>
</gene>
<dbReference type="PROSITE" id="PS50240">
    <property type="entry name" value="TRYPSIN_DOM"/>
    <property type="match status" value="1"/>
</dbReference>
<dbReference type="PROSITE" id="PS00135">
    <property type="entry name" value="TRYPSIN_SER"/>
    <property type="match status" value="1"/>
</dbReference>
<evidence type="ECO:0000256" key="1">
    <source>
        <dbReference type="ARBA" id="ARBA00022723"/>
    </source>
</evidence>
<proteinExistence type="inferred from homology"/>
<dbReference type="InterPro" id="IPR009003">
    <property type="entry name" value="Peptidase_S1_PA"/>
</dbReference>
<protein>
    <recommendedName>
        <fullName evidence="9">Peptidase S1 domain-containing protein</fullName>
    </recommendedName>
</protein>
<dbReference type="EMBL" id="AE013599">
    <property type="protein sequence ID" value="AAF58868.2"/>
    <property type="molecule type" value="Genomic_DNA"/>
</dbReference>
<reference evidence="10 12" key="9">
    <citation type="journal article" date="2015" name="G3 (Bethesda)">
        <title>Gene Model Annotations for Drosophila melanogaster: Impact of High-Throughput Data.</title>
        <authorList>
            <consortium name="FlyBase Consortium"/>
            <person name="Matthews B.B."/>
            <person name="Dos Santos G."/>
            <person name="Crosby M.A."/>
            <person name="Emmert D.B."/>
            <person name="St Pierre S.E."/>
            <person name="Gramates L.S."/>
            <person name="Zhou P."/>
            <person name="Schroeder A.J."/>
            <person name="Falls K."/>
            <person name="Strelets V."/>
            <person name="Russo S.M."/>
            <person name="Gelbart W.M."/>
            <person name="null"/>
        </authorList>
    </citation>
    <scope>NUCLEOTIDE SEQUENCE [LARGE SCALE GENOMIC DNA]</scope>
    <source>
        <strain evidence="12">Berkeley</strain>
    </source>
</reference>
<dbReference type="SMR" id="A1Z824"/>
<reference evidence="10 12" key="1">
    <citation type="journal article" date="2000" name="Science">
        <title>The genome sequence of Drosophila melanogaster.</title>
        <authorList>
            <person name="Adams M.D."/>
            <person name="Celniker S.E."/>
            <person name="Holt R.A."/>
            <person name="Evans C.A."/>
            <person name="Gocayne J.D."/>
            <person name="Amanatides P.G."/>
            <person name="Scherer S.E."/>
            <person name="Li P.W."/>
            <person name="Hoskins R.A."/>
            <person name="Galle R.F."/>
            <person name="George R.A."/>
            <person name="Lewis S.E."/>
            <person name="Richards S."/>
            <person name="Ashburner M."/>
            <person name="Henderson S.N."/>
            <person name="Sutton G.G."/>
            <person name="Wortman J.R."/>
            <person name="Yandell M.D."/>
            <person name="Zhang Q."/>
            <person name="Chen L.X."/>
            <person name="Brandon R.C."/>
            <person name="Rogers Y.H."/>
            <person name="Blazej R.G."/>
            <person name="Champe M."/>
            <person name="Pfeiffer B.D."/>
            <person name="Wan K.H."/>
            <person name="Doyle C."/>
            <person name="Baxter E.G."/>
            <person name="Helt G."/>
            <person name="Nelson C.R."/>
            <person name="Gabor G.L."/>
            <person name="Abril J.F."/>
            <person name="Agbayani A."/>
            <person name="An H.J."/>
            <person name="Andrews-Pfannkoch C."/>
            <person name="Baldwin D."/>
            <person name="Ballew R.M."/>
            <person name="Basu A."/>
            <person name="Baxendale J."/>
            <person name="Bayraktaroglu L."/>
            <person name="Beasley E.M."/>
            <person name="Beeson K.Y."/>
            <person name="Benos P.V."/>
            <person name="Berman B.P."/>
            <person name="Bhandari D."/>
            <person name="Bolshakov S."/>
            <person name="Borkova D."/>
            <person name="Botchan M.R."/>
            <person name="Bouck J."/>
            <person name="Brokstein P."/>
            <person name="Brottier P."/>
            <person name="Burtis K.C."/>
            <person name="Busam D.A."/>
            <person name="Butler H."/>
            <person name="Cadieu E."/>
            <person name="Center A."/>
            <person name="Chandra I."/>
            <person name="Cherry J.M."/>
            <person name="Cawley S."/>
            <person name="Dahlke C."/>
            <person name="Davenport L.B."/>
            <person name="Davies P."/>
            <person name="de Pablos B."/>
            <person name="Delcher A."/>
            <person name="Deng Z."/>
            <person name="Mays A.D."/>
            <person name="Dew I."/>
            <person name="Dietz S.M."/>
            <person name="Dodson K."/>
            <person name="Doup L.E."/>
            <person name="Downes M."/>
            <person name="Dugan-Rocha S."/>
            <person name="Dunkov B.C."/>
            <person name="Dunn P."/>
            <person name="Durbin K.J."/>
            <person name="Evangelista C.C."/>
            <person name="Ferraz C."/>
            <person name="Ferriera S."/>
            <person name="Fleischmann W."/>
            <person name="Fosler C."/>
            <person name="Gabrielian A.E."/>
            <person name="Garg N.S."/>
            <person name="Gelbart W.M."/>
            <person name="Glasser K."/>
            <person name="Glodek A."/>
            <person name="Gong F."/>
            <person name="Gorrell J.H."/>
            <person name="Gu Z."/>
            <person name="Guan P."/>
            <person name="Harris M."/>
            <person name="Harris N.L."/>
            <person name="Harvey D."/>
            <person name="Heiman T.J."/>
            <person name="Hernandez J.R."/>
            <person name="Houck J."/>
            <person name="Hostin D."/>
            <person name="Houston K.A."/>
            <person name="Howland T.J."/>
            <person name="Wei M.H."/>
            <person name="Ibegwam C."/>
            <person name="Jalali M."/>
            <person name="Kalush F."/>
            <person name="Karpen G.H."/>
            <person name="Ke Z."/>
            <person name="Kennison J.A."/>
            <person name="Ketchum K.A."/>
            <person name="Kimmel B.E."/>
            <person name="Kodira C.D."/>
            <person name="Kraft C."/>
            <person name="Kravitz S."/>
            <person name="Kulp D."/>
            <person name="Lai Z."/>
            <person name="Lasko P."/>
            <person name="Lei Y."/>
            <person name="Levitsky A.A."/>
            <person name="Li J."/>
            <person name="Li Z."/>
            <person name="Liang Y."/>
            <person name="Lin X."/>
            <person name="Liu X."/>
            <person name="Mattei B."/>
            <person name="McIntosh T.C."/>
            <person name="McLeod M.P."/>
            <person name="McPherson D."/>
            <person name="Merkulov G."/>
            <person name="Milshina N.V."/>
            <person name="Mobarry C."/>
            <person name="Morris J."/>
            <person name="Moshrefi A."/>
            <person name="Mount S.M."/>
            <person name="Moy M."/>
            <person name="Murphy B."/>
            <person name="Murphy L."/>
            <person name="Muzny D.M."/>
            <person name="Nelson D.L."/>
            <person name="Nelson D.R."/>
            <person name="Nelson K.A."/>
            <person name="Nixon K."/>
            <person name="Nusskern D.R."/>
            <person name="Pacleb J.M."/>
            <person name="Palazzolo M."/>
            <person name="Pittman G.S."/>
            <person name="Pan S."/>
            <person name="Pollard J."/>
            <person name="Puri V."/>
            <person name="Reese M.G."/>
            <person name="Reinert K."/>
            <person name="Remington K."/>
            <person name="Saunders R.D."/>
            <person name="Scheeler F."/>
            <person name="Shen H."/>
            <person name="Shue B.C."/>
            <person name="Siden-Kiamos I."/>
            <person name="Simpson M."/>
            <person name="Skupski M.P."/>
            <person name="Smith T."/>
            <person name="Spier E."/>
            <person name="Spradling A.C."/>
            <person name="Stapleton M."/>
            <person name="Strong R."/>
            <person name="Sun E."/>
            <person name="Svirskas R."/>
            <person name="Tector C."/>
            <person name="Turner R."/>
            <person name="Venter E."/>
            <person name="Wang A.H."/>
            <person name="Wang X."/>
            <person name="Wang Z.Y."/>
            <person name="Wassarman D.A."/>
            <person name="Weinstock G.M."/>
            <person name="Weissenbach J."/>
            <person name="Williams S.M."/>
            <person name="WoodageT"/>
            <person name="Worley K.C."/>
            <person name="Wu D."/>
            <person name="Yang S."/>
            <person name="Yao Q.A."/>
            <person name="Ye J."/>
            <person name="Yeh R.F."/>
            <person name="Zaveri J.S."/>
            <person name="Zhan M."/>
            <person name="Zhang G."/>
            <person name="Zhao Q."/>
            <person name="Zheng L."/>
            <person name="Zheng X.H."/>
            <person name="Zhong F.N."/>
            <person name="Zhong W."/>
            <person name="Zhou X."/>
            <person name="Zhu S."/>
            <person name="Zhu X."/>
            <person name="Smith H.O."/>
            <person name="Gibbs R.A."/>
            <person name="Myers E.W."/>
            <person name="Rubin G.M."/>
            <person name="Venter J.C."/>
        </authorList>
    </citation>
    <scope>NUCLEOTIDE SEQUENCE [LARGE SCALE GENOMIC DNA]</scope>
    <source>
        <strain evidence="12">Berkeley</strain>
    </source>
</reference>
<accession>A1Z824</accession>
<dbReference type="HOGENOM" id="CLU_006842_0_3_1"/>
<keyword evidence="1" id="KW-0479">Metal-binding</keyword>
<dbReference type="Pfam" id="PF00089">
    <property type="entry name" value="Trypsin"/>
    <property type="match status" value="1"/>
</dbReference>
<dbReference type="SUPFAM" id="SSF50494">
    <property type="entry name" value="Trypsin-like serine proteases"/>
    <property type="match status" value="1"/>
</dbReference>
<keyword evidence="6" id="KW-0325">Glycoprotein</keyword>
<dbReference type="UCSC" id="CG12133-RA">
    <property type="organism name" value="d. melanogaster"/>
</dbReference>
<dbReference type="InterPro" id="IPR001314">
    <property type="entry name" value="Peptidase_S1A"/>
</dbReference>
<dbReference type="OrthoDB" id="7850353at2759"/>
<sequence>MKILHPRNMTNDQKSQYRNKLCNINPFAHELVHMVFTCCPMVAGDKLPDSRVCGQSPPSSYIVGGMEAQSNQFPWTVLLGYEAYTAKQRPSPMCAGSLIASRYVLTAAHCLNVNDFYVARVRLGEHDTENDPDYTWLPNGAKIWAPAHVDIDVDLRVPHEQYYTRNGRHYNDIALLRLKSRVKYTLQIRPICIWPGIELSTSSFKNFPFQIAGWGDSGLQQKSTVLRQGTISGMSPDECLNRYPTLLVDKDIQICAMGWDGTDTGLGDSGSPLMASVGRGADQFYYLAGITSYGGGPSSYGYGPAVYTKTSSYYEWIKKKINDIAEDERKMKYKSVRIPI</sequence>
<evidence type="ECO:0000256" key="3">
    <source>
        <dbReference type="ARBA" id="ARBA00022837"/>
    </source>
</evidence>
<evidence type="ECO:0000256" key="8">
    <source>
        <dbReference type="RuleBase" id="RU363034"/>
    </source>
</evidence>
<keyword evidence="12" id="KW-1185">Reference proteome</keyword>
<evidence type="ECO:0000313" key="10">
    <source>
        <dbReference type="EMBL" id="AAF58868.2"/>
    </source>
</evidence>
<dbReference type="GeneID" id="36036"/>
<dbReference type="InterPro" id="IPR043504">
    <property type="entry name" value="Peptidase_S1_PA_chymotrypsin"/>
</dbReference>
<evidence type="ECO:0000313" key="12">
    <source>
        <dbReference type="Proteomes" id="UP000000803"/>
    </source>
</evidence>
<keyword evidence="8" id="KW-0645">Protease</keyword>
<reference evidence="10 12" key="3">
    <citation type="journal article" date="2002" name="Genome Biol.">
        <title>Annotation of the Drosophila melanogaster euchromatic genome: a systematic review.</title>
        <authorList>
            <person name="Misra S."/>
            <person name="Crosby M.A."/>
            <person name="Mungall C.J."/>
            <person name="Matthews B.B."/>
            <person name="Campbell K.S."/>
            <person name="Hradecky P."/>
            <person name="Huang Y."/>
            <person name="Kaminker J.S."/>
            <person name="Millburn G.H."/>
            <person name="Prochnik S.E."/>
            <person name="Smith C.D."/>
            <person name="Tupy J.L."/>
            <person name="Whitfied E.J."/>
            <person name="Bayraktaroglu L."/>
            <person name="Berman B.P."/>
            <person name="Bettencourt B.R."/>
            <person name="Celniker S.E."/>
            <person name="de Grey A.D."/>
            <person name="Drysdale R.A."/>
            <person name="Harris N.L."/>
            <person name="Richter J."/>
            <person name="Russo S."/>
            <person name="Schroeder A.J."/>
            <person name="Shu S.Q."/>
            <person name="Stapleton M."/>
            <person name="Yamada C."/>
            <person name="Ashburner M."/>
            <person name="Gelbart W.M."/>
            <person name="Rubin G.M."/>
            <person name="Lewis S.E."/>
        </authorList>
    </citation>
    <scope>GENOME REANNOTATION</scope>
    <source>
        <strain evidence="12">Berkeley</strain>
    </source>
</reference>
<dbReference type="BioGRID-ORCS" id="36036">
    <property type="hits" value="0 hits in 1 CRISPR screen"/>
</dbReference>
<reference evidence="10 12" key="8">
    <citation type="journal article" date="2007" name="Science">
        <title>Sequence finishing and mapping of Drosophila melanogaster heterochromatin.</title>
        <authorList>
            <person name="Hoskins R.A."/>
            <person name="Carlson J.W."/>
            <person name="Kennedy C."/>
            <person name="Acevedo D."/>
            <person name="Evans-Holm M."/>
            <person name="Frise E."/>
            <person name="Wan K.H."/>
            <person name="Park S."/>
            <person name="Mendez-Lago M."/>
            <person name="Rossi F."/>
            <person name="Villasante A."/>
            <person name="Dimitri P."/>
            <person name="Karpen G.H."/>
            <person name="Celniker S.E."/>
        </authorList>
    </citation>
    <scope>NUCLEOTIDE SEQUENCE [LARGE SCALE GENOMIC DNA]</scope>
    <source>
        <strain evidence="12">Berkeley</strain>
    </source>
</reference>
<keyword evidence="8 10" id="KW-0378">Hydrolase</keyword>
<dbReference type="InterPro" id="IPR051487">
    <property type="entry name" value="Ser/Thr_Proteases_Immune/Dev"/>
</dbReference>
<dbReference type="GO" id="GO:0045087">
    <property type="term" value="P:innate immune response"/>
    <property type="evidence" value="ECO:0000318"/>
    <property type="project" value="GO_Central"/>
</dbReference>
<dbReference type="InterPro" id="IPR001254">
    <property type="entry name" value="Trypsin_dom"/>
</dbReference>
<dbReference type="PRINTS" id="PR00722">
    <property type="entry name" value="CHYMOTRYPSIN"/>
</dbReference>
<dbReference type="KEGG" id="dme:Dmel_CG12133"/>
<dbReference type="SMART" id="SM00020">
    <property type="entry name" value="Tryp_SPc"/>
    <property type="match status" value="1"/>
</dbReference>
<evidence type="ECO:0000256" key="7">
    <source>
        <dbReference type="ARBA" id="ARBA00024195"/>
    </source>
</evidence>
<dbReference type="FunFam" id="2.40.10.10:FF:000028">
    <property type="entry name" value="Serine protease easter"/>
    <property type="match status" value="1"/>
</dbReference>
<evidence type="ECO:0000256" key="4">
    <source>
        <dbReference type="ARBA" id="ARBA00023145"/>
    </source>
</evidence>
<evidence type="ECO:0000259" key="9">
    <source>
        <dbReference type="PROSITE" id="PS50240"/>
    </source>
</evidence>
<reference evidence="10 12" key="4">
    <citation type="journal article" date="2002" name="Genome Biol.">
        <title>The transposable elements of the Drosophila melanogaster euchromatin: a genomics perspective.</title>
        <authorList>
            <person name="Kaminker J.S."/>
            <person name="Bergman C.M."/>
            <person name="Kronmiller B."/>
            <person name="Carlson J."/>
            <person name="Svirskas R."/>
            <person name="Patel S."/>
            <person name="Frise E."/>
            <person name="Wheeler D.A."/>
            <person name="Lewis S.E."/>
            <person name="Rubin G.M."/>
            <person name="Ashburner M."/>
            <person name="Celniker S.E."/>
        </authorList>
    </citation>
    <scope>NUCLEOTIDE SEQUENCE [LARGE SCALE GENOMIC DNA]</scope>
    <source>
        <strain evidence="12">Berkeley</strain>
    </source>
</reference>
<evidence type="ECO:0000256" key="2">
    <source>
        <dbReference type="ARBA" id="ARBA00022729"/>
    </source>
</evidence>
<dbReference type="Bgee" id="FBgn0033469">
    <property type="expression patterns" value="Expressed in arthropod fat body"/>
</dbReference>
<reference evidence="10 12" key="2">
    <citation type="journal article" date="2002" name="Genome Biol.">
        <title>Finishing a whole-genome shotgun: release 3 of the Drosophila melanogaster euchromatic genome sequence.</title>
        <authorList>
            <person name="Celniker S.E."/>
            <person name="Wheeler D.A."/>
            <person name="Kronmiller B."/>
            <person name="Carlson J.W."/>
            <person name="Halpern A."/>
            <person name="Patel S."/>
            <person name="Adams M."/>
            <person name="Champe M."/>
            <person name="Dugan S.P."/>
            <person name="Frise E."/>
            <person name="Hodgson A."/>
            <person name="George R.A."/>
            <person name="Hoskins R.A."/>
            <person name="Laverty T."/>
            <person name="Muzny D.M."/>
            <person name="Nelson C.R."/>
            <person name="Pacleb J.M."/>
            <person name="Park S."/>
            <person name="Pfeiffer B.D."/>
            <person name="Richards S."/>
            <person name="Sodergren E.J."/>
            <person name="Svirskas R."/>
            <person name="Tabor P.E."/>
            <person name="Wan K."/>
            <person name="Stapleton M."/>
            <person name="Sutton G.G."/>
            <person name="Venter C."/>
            <person name="Weinstock G."/>
            <person name="Scherer S.E."/>
            <person name="Myers E.W."/>
            <person name="Gibbs R.A."/>
            <person name="Rubin G.M."/>
        </authorList>
    </citation>
    <scope>NUCLEOTIDE SEQUENCE [LARGE SCALE GENOMIC DNA]</scope>
    <source>
        <strain evidence="12">Berkeley</strain>
    </source>
</reference>
<dbReference type="AGR" id="FB:FBgn0033469"/>
<feature type="domain" description="Peptidase S1" evidence="9">
    <location>
        <begin position="62"/>
        <end position="322"/>
    </location>
</feature>
<dbReference type="OMA" id="FANCTPE"/>
<keyword evidence="5" id="KW-1015">Disulfide bond</keyword>
<dbReference type="Gene3D" id="2.40.10.10">
    <property type="entry name" value="Trypsin-like serine proteases"/>
    <property type="match status" value="2"/>
</dbReference>
<dbReference type="MEROPS" id="S01.A38"/>
<dbReference type="PROSITE" id="PS00134">
    <property type="entry name" value="TRYPSIN_HIS"/>
    <property type="match status" value="1"/>
</dbReference>
<evidence type="ECO:0000256" key="6">
    <source>
        <dbReference type="ARBA" id="ARBA00023180"/>
    </source>
</evidence>
<organism evidence="10 12">
    <name type="scientific">Drosophila melanogaster</name>
    <name type="common">Fruit fly</name>
    <dbReference type="NCBI Taxonomy" id="7227"/>
    <lineage>
        <taxon>Eukaryota</taxon>
        <taxon>Metazoa</taxon>
        <taxon>Ecdysozoa</taxon>
        <taxon>Arthropoda</taxon>
        <taxon>Hexapoda</taxon>
        <taxon>Insecta</taxon>
        <taxon>Pterygota</taxon>
        <taxon>Neoptera</taxon>
        <taxon>Endopterygota</taxon>
        <taxon>Diptera</taxon>
        <taxon>Brachycera</taxon>
        <taxon>Muscomorpha</taxon>
        <taxon>Ephydroidea</taxon>
        <taxon>Drosophilidae</taxon>
        <taxon>Drosophila</taxon>
        <taxon>Sophophora</taxon>
    </lineage>
</organism>
<dbReference type="PaxDb" id="7227-FBpp0087474"/>
<dbReference type="AlphaFoldDB" id="A1Z824"/>
<reference evidence="10 12" key="10">
    <citation type="journal article" date="2015" name="G3 (Bethesda)">
        <title>Gene Model Annotations for Drosophila melanogaster: The Rule-Benders.</title>
        <authorList>
            <consortium name="FlyBase Consortium"/>
            <person name="Crosby M.A."/>
            <person name="Gramates L.S."/>
            <person name="Dos Santos G."/>
            <person name="Matthews B.B."/>
            <person name="St Pierre S.E."/>
            <person name="Zhou P."/>
            <person name="Schroeder A.J."/>
            <person name="Falls K."/>
            <person name="Emmert D.B."/>
            <person name="Russo S.M."/>
            <person name="Gelbart W.M."/>
            <person name="null"/>
        </authorList>
    </citation>
    <scope>NUCLEOTIDE SEQUENCE [LARGE SCALE GENOMIC DNA]</scope>
    <source>
        <strain evidence="12">Berkeley</strain>
    </source>
</reference>
<name>A1Z824_DROME</name>
<keyword evidence="2" id="KW-0732">Signal</keyword>
<evidence type="ECO:0000313" key="11">
    <source>
        <dbReference type="FlyBase" id="FBgn0033469"/>
    </source>
</evidence>
<dbReference type="STRING" id="7227.FBpp0308511"/>
<dbReference type="Proteomes" id="UP000000803">
    <property type="component" value="Chromosome 2R"/>
</dbReference>
<dbReference type="PANTHER" id="PTHR24256">
    <property type="entry name" value="TRYPTASE-RELATED"/>
    <property type="match status" value="1"/>
</dbReference>
<dbReference type="FlyBase" id="FBgn0033469">
    <property type="gene designation" value="CG12133"/>
</dbReference>
<dbReference type="CDD" id="cd00190">
    <property type="entry name" value="Tryp_SPc"/>
    <property type="match status" value="1"/>
</dbReference>
<keyword evidence="8" id="KW-0720">Serine protease</keyword>